<dbReference type="RefSeq" id="XP_018710928.1">
    <property type="nucleotide sequence ID" value="XM_018857678.1"/>
</dbReference>
<reference evidence="5 6" key="1">
    <citation type="submission" date="2016-05" db="EMBL/GenBank/DDBJ databases">
        <title>Comparative genomics of biotechnologically important yeasts.</title>
        <authorList>
            <consortium name="DOE Joint Genome Institute"/>
            <person name="Riley R."/>
            <person name="Haridas S."/>
            <person name="Wolfe K.H."/>
            <person name="Lopes M.R."/>
            <person name="Hittinger C.T."/>
            <person name="Goker M."/>
            <person name="Salamov A."/>
            <person name="Wisecaver J."/>
            <person name="Long T.M."/>
            <person name="Aerts A.L."/>
            <person name="Barry K."/>
            <person name="Choi C."/>
            <person name="Clum A."/>
            <person name="Coughlan A.Y."/>
            <person name="Deshpande S."/>
            <person name="Douglass A.P."/>
            <person name="Hanson S.J."/>
            <person name="Klenk H.-P."/>
            <person name="LaButti K."/>
            <person name="Lapidus A."/>
            <person name="Lindquist E."/>
            <person name="Lipzen A."/>
            <person name="Meier-kolthoff J.P."/>
            <person name="Ohm R.A."/>
            <person name="Otillar R.P."/>
            <person name="Pangilinan J."/>
            <person name="Peng Y."/>
            <person name="Rokas A."/>
            <person name="Rosa C.A."/>
            <person name="Scheuner C."/>
            <person name="Sibirny A.A."/>
            <person name="Slot J.C."/>
            <person name="Stielow J.B."/>
            <person name="Sun H."/>
            <person name="Kurtzman C.P."/>
            <person name="Blackwell M."/>
            <person name="Grigoriev I.V."/>
            <person name="Jeffries T.W."/>
        </authorList>
    </citation>
    <scope>NUCLEOTIDE SEQUENCE [LARGE SCALE GENOMIC DNA]</scope>
    <source>
        <strain evidence="5 6">NRRL YB-4993</strain>
    </source>
</reference>
<dbReference type="GO" id="GO:0016020">
    <property type="term" value="C:membrane"/>
    <property type="evidence" value="ECO:0007669"/>
    <property type="project" value="UniProtKB-SubCell"/>
</dbReference>
<organism evidence="5 6">
    <name type="scientific">Metschnikowia bicuspidata var. bicuspidata NRRL YB-4993</name>
    <dbReference type="NCBI Taxonomy" id="869754"/>
    <lineage>
        <taxon>Eukaryota</taxon>
        <taxon>Fungi</taxon>
        <taxon>Dikarya</taxon>
        <taxon>Ascomycota</taxon>
        <taxon>Saccharomycotina</taxon>
        <taxon>Pichiomycetes</taxon>
        <taxon>Metschnikowiaceae</taxon>
        <taxon>Metschnikowia</taxon>
    </lineage>
</organism>
<keyword evidence="3" id="KW-1133">Transmembrane helix</keyword>
<keyword evidence="2" id="KW-0812">Transmembrane</keyword>
<accession>A0A1A0H8R9</accession>
<protein>
    <submittedName>
        <fullName evidence="5">Uncharacterized protein</fullName>
    </submittedName>
</protein>
<dbReference type="STRING" id="869754.A0A1A0H8R9"/>
<evidence type="ECO:0000256" key="2">
    <source>
        <dbReference type="ARBA" id="ARBA00022692"/>
    </source>
</evidence>
<dbReference type="GeneID" id="30030654"/>
<proteinExistence type="predicted"/>
<dbReference type="OrthoDB" id="5817083at2759"/>
<gene>
    <name evidence="5" type="ORF">METBIDRAFT_43575</name>
</gene>
<evidence type="ECO:0000256" key="4">
    <source>
        <dbReference type="ARBA" id="ARBA00023136"/>
    </source>
</evidence>
<comment type="subcellular location">
    <subcellularLocation>
        <location evidence="1">Membrane</location>
        <topology evidence="1">Multi-pass membrane protein</topology>
    </subcellularLocation>
</comment>
<name>A0A1A0H8R9_9ASCO</name>
<dbReference type="AlphaFoldDB" id="A0A1A0H8R9"/>
<keyword evidence="4" id="KW-0472">Membrane</keyword>
<evidence type="ECO:0000313" key="5">
    <source>
        <dbReference type="EMBL" id="OBA20406.1"/>
    </source>
</evidence>
<evidence type="ECO:0000256" key="3">
    <source>
        <dbReference type="ARBA" id="ARBA00022989"/>
    </source>
</evidence>
<dbReference type="PANTHER" id="PTHR46283">
    <property type="entry name" value="E3 UBIQUITIN-PROTEIN LIGASE MARCH5"/>
    <property type="match status" value="1"/>
</dbReference>
<dbReference type="EMBL" id="LXTC01000004">
    <property type="protein sequence ID" value="OBA20406.1"/>
    <property type="molecule type" value="Genomic_DNA"/>
</dbReference>
<sequence>MPDETCAFCLGDNTEVPPFGTLKDAQNMLLPCSTCSLVSHRKCLVDWFNSIPVAQISRNYNPDDSDAGDSLITDTFPRAPDAQPWVFENDVDAEQNVFDVSLRSRWFTVLGQYSSGTASPTGLGTDHANHGENPFMDPDRVFLSAPCPQCKSKITFQVRRLPLLTLNRVIRNTISDTVQYSGILAGLTGAATGIVTMGYVGLARCGVSIIDAIVPVSLISPLFRRNPLALDRLRPQSLLDLLNGQLGSGKSSFLAHQLKFQHIPLLPVMLYRMRFLLLLDCIFRKNPTALMTEWISELLLCNYISSLGNHTLVKQVYQNFKTLVAKSATTRSSLPQLGLLFKDVNWWDPAVMVAATIPARWLYDFIYKFTVNRLHFDLNASVRPRETANSLDPLQLSELEDLETQITGLLYCISQRVKHARGKNHSFGSYSRLLKEFARLLRDRTAFKYFHLKVLYWYYKLKACMQHDYSSTLLYRLAIVTGVTTVLWPFISVDIGKLIYGLCILRISSFEHVDKDKLKFLSNLLGMALVALTKDVVNLFLCHQKARQLYELTVVTQRESKLEQQSSRTDSMARFPGAYEN</sequence>
<evidence type="ECO:0000256" key="1">
    <source>
        <dbReference type="ARBA" id="ARBA00004141"/>
    </source>
</evidence>
<comment type="caution">
    <text evidence="5">The sequence shown here is derived from an EMBL/GenBank/DDBJ whole genome shotgun (WGS) entry which is preliminary data.</text>
</comment>
<dbReference type="Proteomes" id="UP000092555">
    <property type="component" value="Unassembled WGS sequence"/>
</dbReference>
<keyword evidence="6" id="KW-1185">Reference proteome</keyword>
<evidence type="ECO:0000313" key="6">
    <source>
        <dbReference type="Proteomes" id="UP000092555"/>
    </source>
</evidence>